<evidence type="ECO:0000256" key="8">
    <source>
        <dbReference type="SAM" id="MobiDB-lite"/>
    </source>
</evidence>
<keyword evidence="4 7" id="KW-1133">Transmembrane helix</keyword>
<dbReference type="EMBL" id="LQBL01000030">
    <property type="protein sequence ID" value="KUG52448.1"/>
    <property type="molecule type" value="Genomic_DNA"/>
</dbReference>
<feature type="transmembrane region" description="Helical" evidence="7">
    <location>
        <begin position="33"/>
        <end position="54"/>
    </location>
</feature>
<dbReference type="AlphaFoldDB" id="A0A0W8I3H3"/>
<dbReference type="Proteomes" id="UP000054837">
    <property type="component" value="Unassembled WGS sequence"/>
</dbReference>
<feature type="compositionally biased region" description="Polar residues" evidence="8">
    <location>
        <begin position="16"/>
        <end position="31"/>
    </location>
</feature>
<keyword evidence="10" id="KW-1185">Reference proteome</keyword>
<accession>A0A0W8I3H3</accession>
<reference evidence="9 10" key="1">
    <citation type="submission" date="2015-12" db="EMBL/GenBank/DDBJ databases">
        <title>Serinicoccus chungangenesis strain CD08_5 genome sequencing and assembly.</title>
        <authorList>
            <person name="Chander A.M."/>
            <person name="Kaur G."/>
            <person name="Nair G.R."/>
            <person name="Dhawan D.K."/>
            <person name="Kochhar R.K."/>
            <person name="Mayilraj S."/>
            <person name="Bhadada S.K."/>
        </authorList>
    </citation>
    <scope>NUCLEOTIDE SEQUENCE [LARGE SCALE GENOMIC DNA]</scope>
    <source>
        <strain evidence="9 10">CD08_5</strain>
    </source>
</reference>
<comment type="function">
    <text evidence="7">Involved in cell division.</text>
</comment>
<comment type="subcellular location">
    <subcellularLocation>
        <location evidence="7">Cell membrane</location>
        <topology evidence="7">Multi-pass membrane protein</topology>
    </subcellularLocation>
</comment>
<evidence type="ECO:0000256" key="6">
    <source>
        <dbReference type="ARBA" id="ARBA00023306"/>
    </source>
</evidence>
<keyword evidence="6 7" id="KW-0131">Cell cycle</keyword>
<feature type="compositionally biased region" description="Basic and acidic residues" evidence="8">
    <location>
        <begin position="1"/>
        <end position="11"/>
    </location>
</feature>
<proteinExistence type="inferred from homology"/>
<dbReference type="GO" id="GO:0051301">
    <property type="term" value="P:cell division"/>
    <property type="evidence" value="ECO:0007669"/>
    <property type="project" value="UniProtKB-UniRule"/>
</dbReference>
<dbReference type="STRING" id="767452.AVL62_14025"/>
<feature type="transmembrane region" description="Helical" evidence="7">
    <location>
        <begin position="66"/>
        <end position="86"/>
    </location>
</feature>
<dbReference type="Pfam" id="PF06781">
    <property type="entry name" value="CrgA"/>
    <property type="match status" value="1"/>
</dbReference>
<evidence type="ECO:0000256" key="3">
    <source>
        <dbReference type="ARBA" id="ARBA00022692"/>
    </source>
</evidence>
<evidence type="ECO:0000256" key="2">
    <source>
        <dbReference type="ARBA" id="ARBA00022618"/>
    </source>
</evidence>
<evidence type="ECO:0000313" key="9">
    <source>
        <dbReference type="EMBL" id="KUG52448.1"/>
    </source>
</evidence>
<comment type="similarity">
    <text evidence="7">Belongs to the CrgA family.</text>
</comment>
<dbReference type="HAMAP" id="MF_00631">
    <property type="entry name" value="CrgA"/>
    <property type="match status" value="1"/>
</dbReference>
<protein>
    <recommendedName>
        <fullName evidence="7">Cell division protein CrgA</fullName>
    </recommendedName>
</protein>
<keyword evidence="3 7" id="KW-0812">Transmembrane</keyword>
<evidence type="ECO:0000256" key="4">
    <source>
        <dbReference type="ARBA" id="ARBA00022989"/>
    </source>
</evidence>
<evidence type="ECO:0000256" key="1">
    <source>
        <dbReference type="ARBA" id="ARBA00022475"/>
    </source>
</evidence>
<evidence type="ECO:0000256" key="5">
    <source>
        <dbReference type="ARBA" id="ARBA00023136"/>
    </source>
</evidence>
<dbReference type="GO" id="GO:0005886">
    <property type="term" value="C:plasma membrane"/>
    <property type="evidence" value="ECO:0007669"/>
    <property type="project" value="UniProtKB-SubCell"/>
</dbReference>
<name>A0A0W8I3H3_9MICO</name>
<gene>
    <name evidence="7" type="primary">crgA</name>
    <name evidence="9" type="ORF">AVL62_14025</name>
</gene>
<dbReference type="InterPro" id="IPR009619">
    <property type="entry name" value="CrgA"/>
</dbReference>
<dbReference type="OrthoDB" id="5189646at2"/>
<keyword evidence="2 7" id="KW-0132">Cell division</keyword>
<dbReference type="RefSeq" id="WP_058891984.1">
    <property type="nucleotide sequence ID" value="NZ_LQBL01000030.1"/>
</dbReference>
<feature type="region of interest" description="Disordered" evidence="8">
    <location>
        <begin position="1"/>
        <end position="31"/>
    </location>
</feature>
<sequence>MPESRGREGARKRAQRTSQTEPRTQSLPSNPSWFVPVMCALMIIGVLWVAVFYITGGLWPIESIRYWNLGIGMGLIMIGFGMATQWR</sequence>
<evidence type="ECO:0000256" key="7">
    <source>
        <dbReference type="HAMAP-Rule" id="MF_00631"/>
    </source>
</evidence>
<evidence type="ECO:0000313" key="10">
    <source>
        <dbReference type="Proteomes" id="UP000054837"/>
    </source>
</evidence>
<comment type="caution">
    <text evidence="9">The sequence shown here is derived from an EMBL/GenBank/DDBJ whole genome shotgun (WGS) entry which is preliminary data.</text>
</comment>
<organism evidence="9 10">
    <name type="scientific">Serinicoccus chungangensis</name>
    <dbReference type="NCBI Taxonomy" id="767452"/>
    <lineage>
        <taxon>Bacteria</taxon>
        <taxon>Bacillati</taxon>
        <taxon>Actinomycetota</taxon>
        <taxon>Actinomycetes</taxon>
        <taxon>Micrococcales</taxon>
        <taxon>Ornithinimicrobiaceae</taxon>
        <taxon>Serinicoccus</taxon>
    </lineage>
</organism>
<keyword evidence="1 7" id="KW-1003">Cell membrane</keyword>
<keyword evidence="5 7" id="KW-0472">Membrane</keyword>